<evidence type="ECO:0000256" key="1">
    <source>
        <dbReference type="SAM" id="Phobius"/>
    </source>
</evidence>
<reference evidence="2" key="1">
    <citation type="submission" date="2019-09" db="EMBL/GenBank/DDBJ databases">
        <title>Characterisation of the sponge microbiome using genome-centric metagenomics.</title>
        <authorList>
            <person name="Engelberts J.P."/>
            <person name="Robbins S.J."/>
            <person name="De Goeij J.M."/>
            <person name="Aranda M."/>
            <person name="Bell S.C."/>
            <person name="Webster N.S."/>
        </authorList>
    </citation>
    <scope>NUCLEOTIDE SEQUENCE</scope>
    <source>
        <strain evidence="2">SB0661_bin_32</strain>
    </source>
</reference>
<dbReference type="AlphaFoldDB" id="A0A6B1DCP7"/>
<feature type="transmembrane region" description="Helical" evidence="1">
    <location>
        <begin position="178"/>
        <end position="195"/>
    </location>
</feature>
<dbReference type="EMBL" id="VXMH01000097">
    <property type="protein sequence ID" value="MYC96827.1"/>
    <property type="molecule type" value="Genomic_DNA"/>
</dbReference>
<proteinExistence type="predicted"/>
<gene>
    <name evidence="2" type="ORF">F4X14_17815</name>
</gene>
<sequence length="225" mass="24507">MTSQQGISGSTYVAQVVQTLWENLPQLLWGAFLFSLVCIPATFLFTLGLFIPTLLAASITIGPAWAALLAFERRLLQGRVPRQFSLFDDFRRSWRRSTLLSLLTIFPLLALMTTLPALQSPPVAPIVWIGLGADLLGCAVMATLSFYAFPSLVQHPDQGVRACIRDALILAGRHPANSLGLLAIGILLSFCIAYISLALLLLLPTVYALFIAANYLLVLQKEAPP</sequence>
<keyword evidence="1" id="KW-0812">Transmembrane</keyword>
<keyword evidence="1" id="KW-1133">Transmembrane helix</keyword>
<protein>
    <recommendedName>
        <fullName evidence="3">DUF624 domain-containing protein</fullName>
    </recommendedName>
</protein>
<feature type="transmembrane region" description="Helical" evidence="1">
    <location>
        <begin position="51"/>
        <end position="71"/>
    </location>
</feature>
<comment type="caution">
    <text evidence="2">The sequence shown here is derived from an EMBL/GenBank/DDBJ whole genome shotgun (WGS) entry which is preliminary data.</text>
</comment>
<keyword evidence="1" id="KW-0472">Membrane</keyword>
<evidence type="ECO:0008006" key="3">
    <source>
        <dbReference type="Google" id="ProtNLM"/>
    </source>
</evidence>
<name>A0A6B1DCP7_9CHLR</name>
<organism evidence="2">
    <name type="scientific">Caldilineaceae bacterium SB0661_bin_32</name>
    <dbReference type="NCBI Taxonomy" id="2605255"/>
    <lineage>
        <taxon>Bacteria</taxon>
        <taxon>Bacillati</taxon>
        <taxon>Chloroflexota</taxon>
        <taxon>Caldilineae</taxon>
        <taxon>Caldilineales</taxon>
        <taxon>Caldilineaceae</taxon>
    </lineage>
</organism>
<evidence type="ECO:0000313" key="2">
    <source>
        <dbReference type="EMBL" id="MYC96827.1"/>
    </source>
</evidence>
<accession>A0A6B1DCP7</accession>
<feature type="transmembrane region" description="Helical" evidence="1">
    <location>
        <begin position="125"/>
        <end position="149"/>
    </location>
</feature>
<feature type="transmembrane region" description="Helical" evidence="1">
    <location>
        <begin position="27"/>
        <end position="45"/>
    </location>
</feature>
<feature type="transmembrane region" description="Helical" evidence="1">
    <location>
        <begin position="99"/>
        <end position="119"/>
    </location>
</feature>
<feature type="transmembrane region" description="Helical" evidence="1">
    <location>
        <begin position="201"/>
        <end position="219"/>
    </location>
</feature>